<dbReference type="STRING" id="679190.HMPREF0650_0386"/>
<comment type="caution">
    <text evidence="1">The sequence shown here is derived from an EMBL/GenBank/DDBJ whole genome shotgun (WGS) entry which is preliminary data.</text>
</comment>
<dbReference type="AlphaFoldDB" id="D1W5Q1"/>
<name>D1W5Q1_9BACT</name>
<dbReference type="Proteomes" id="UP000005283">
    <property type="component" value="Unassembled WGS sequence"/>
</dbReference>
<reference evidence="1 2" key="1">
    <citation type="submission" date="2009-12" db="EMBL/GenBank/DDBJ databases">
        <title>Genome Sequence of Prevotella buccalis ATCC 35310.</title>
        <authorList>
            <person name="Durkin A.S."/>
            <person name="Madupu R."/>
            <person name="Torralba M."/>
            <person name="Methe B."/>
            <person name="Sutton G."/>
            <person name="Strausberg R.L."/>
            <person name="Nelson K.E."/>
        </authorList>
    </citation>
    <scope>NUCLEOTIDE SEQUENCE [LARGE SCALE GENOMIC DNA]</scope>
    <source>
        <strain evidence="1 2">ATCC 35310</strain>
    </source>
</reference>
<protein>
    <submittedName>
        <fullName evidence="1">Uncharacterized protein</fullName>
    </submittedName>
</protein>
<sequence>MGQIASFMDSLHLTYDEVVNKIPYRNLVIMQKDKQHEVYGDVVKTISGKDMAKRRSKK</sequence>
<gene>
    <name evidence="1" type="ORF">HMPREF0650_0386</name>
</gene>
<dbReference type="EMBL" id="ADEG01000053">
    <property type="protein sequence ID" value="EFA92148.1"/>
    <property type="molecule type" value="Genomic_DNA"/>
</dbReference>
<accession>D1W5Q1</accession>
<dbReference type="eggNOG" id="ENOG502ZE8D">
    <property type="taxonomic scope" value="Bacteria"/>
</dbReference>
<organism evidence="1 2">
    <name type="scientific">Hoylesella buccalis ATCC 35310</name>
    <dbReference type="NCBI Taxonomy" id="679190"/>
    <lineage>
        <taxon>Bacteria</taxon>
        <taxon>Pseudomonadati</taxon>
        <taxon>Bacteroidota</taxon>
        <taxon>Bacteroidia</taxon>
        <taxon>Bacteroidales</taxon>
        <taxon>Prevotellaceae</taxon>
        <taxon>Hoylesella</taxon>
    </lineage>
</organism>
<evidence type="ECO:0000313" key="2">
    <source>
        <dbReference type="Proteomes" id="UP000005283"/>
    </source>
</evidence>
<keyword evidence="2" id="KW-1185">Reference proteome</keyword>
<proteinExistence type="predicted"/>
<evidence type="ECO:0000313" key="1">
    <source>
        <dbReference type="EMBL" id="EFA92148.1"/>
    </source>
</evidence>